<dbReference type="GO" id="GO:1901137">
    <property type="term" value="P:carbohydrate derivative biosynthetic process"/>
    <property type="evidence" value="ECO:0007669"/>
    <property type="project" value="UniProtKB-ARBA"/>
</dbReference>
<feature type="domain" description="Glycosyltransferase subfamily 4-like N-terminal" evidence="5">
    <location>
        <begin position="22"/>
        <end position="180"/>
    </location>
</feature>
<dbReference type="OrthoDB" id="9806887at2"/>
<keyword evidence="3 6" id="KW-0808">Transferase</keyword>
<dbReference type="Pfam" id="PF13439">
    <property type="entry name" value="Glyco_transf_4"/>
    <property type="match status" value="1"/>
</dbReference>
<protein>
    <recommendedName>
        <fullName evidence="1">D-inositol 3-phosphate glycosyltransferase</fullName>
    </recommendedName>
</protein>
<organism evidence="6 7">
    <name type="scientific">Pedococcus bigeumensis</name>
    <dbReference type="NCBI Taxonomy" id="433644"/>
    <lineage>
        <taxon>Bacteria</taxon>
        <taxon>Bacillati</taxon>
        <taxon>Actinomycetota</taxon>
        <taxon>Actinomycetes</taxon>
        <taxon>Micrococcales</taxon>
        <taxon>Intrasporangiaceae</taxon>
        <taxon>Pedococcus</taxon>
    </lineage>
</organism>
<dbReference type="Pfam" id="PF00534">
    <property type="entry name" value="Glycos_transf_1"/>
    <property type="match status" value="1"/>
</dbReference>
<dbReference type="AlphaFoldDB" id="A0A502CX56"/>
<dbReference type="InterPro" id="IPR001296">
    <property type="entry name" value="Glyco_trans_1"/>
</dbReference>
<dbReference type="GO" id="GO:0016758">
    <property type="term" value="F:hexosyltransferase activity"/>
    <property type="evidence" value="ECO:0007669"/>
    <property type="project" value="TreeGrafter"/>
</dbReference>
<accession>A0A502CX56</accession>
<dbReference type="InterPro" id="IPR028098">
    <property type="entry name" value="Glyco_trans_4-like_N"/>
</dbReference>
<dbReference type="Proteomes" id="UP000317722">
    <property type="component" value="Unassembled WGS sequence"/>
</dbReference>
<dbReference type="SUPFAM" id="SSF53756">
    <property type="entry name" value="UDP-Glycosyltransferase/glycogen phosphorylase"/>
    <property type="match status" value="1"/>
</dbReference>
<proteinExistence type="predicted"/>
<dbReference type="InterPro" id="IPR050194">
    <property type="entry name" value="Glycosyltransferase_grp1"/>
</dbReference>
<evidence type="ECO:0000256" key="1">
    <source>
        <dbReference type="ARBA" id="ARBA00021292"/>
    </source>
</evidence>
<dbReference type="Gene3D" id="3.40.50.2000">
    <property type="entry name" value="Glycogen Phosphorylase B"/>
    <property type="match status" value="2"/>
</dbReference>
<evidence type="ECO:0000313" key="7">
    <source>
        <dbReference type="Proteomes" id="UP000317722"/>
    </source>
</evidence>
<reference evidence="6 7" key="1">
    <citation type="journal article" date="2019" name="Environ. Microbiol.">
        <title>Species interactions and distinct microbial communities in high Arctic permafrost affected cryosols are associated with the CH4 and CO2 gas fluxes.</title>
        <authorList>
            <person name="Altshuler I."/>
            <person name="Hamel J."/>
            <person name="Turney S."/>
            <person name="Magnuson E."/>
            <person name="Levesque R."/>
            <person name="Greer C."/>
            <person name="Whyte L.G."/>
        </authorList>
    </citation>
    <scope>NUCLEOTIDE SEQUENCE [LARGE SCALE GENOMIC DNA]</scope>
    <source>
        <strain evidence="6 7">S9.3A</strain>
    </source>
</reference>
<keyword evidence="7" id="KW-1185">Reference proteome</keyword>
<dbReference type="EMBL" id="RCZM01000002">
    <property type="protein sequence ID" value="TPG17847.1"/>
    <property type="molecule type" value="Genomic_DNA"/>
</dbReference>
<evidence type="ECO:0000313" key="6">
    <source>
        <dbReference type="EMBL" id="TPG17847.1"/>
    </source>
</evidence>
<feature type="domain" description="Glycosyl transferase family 1" evidence="4">
    <location>
        <begin position="185"/>
        <end position="340"/>
    </location>
</feature>
<keyword evidence="2" id="KW-0328">Glycosyltransferase</keyword>
<dbReference type="PANTHER" id="PTHR45947:SF3">
    <property type="entry name" value="SULFOQUINOVOSYL TRANSFERASE SQD2"/>
    <property type="match status" value="1"/>
</dbReference>
<dbReference type="CDD" id="cd03801">
    <property type="entry name" value="GT4_PimA-like"/>
    <property type="match status" value="1"/>
</dbReference>
<evidence type="ECO:0000259" key="4">
    <source>
        <dbReference type="Pfam" id="PF00534"/>
    </source>
</evidence>
<evidence type="ECO:0000256" key="3">
    <source>
        <dbReference type="ARBA" id="ARBA00022679"/>
    </source>
</evidence>
<evidence type="ECO:0000256" key="2">
    <source>
        <dbReference type="ARBA" id="ARBA00022676"/>
    </source>
</evidence>
<dbReference type="PANTHER" id="PTHR45947">
    <property type="entry name" value="SULFOQUINOVOSYL TRANSFERASE SQD2"/>
    <property type="match status" value="1"/>
</dbReference>
<gene>
    <name evidence="6" type="ORF">EAH86_05270</name>
</gene>
<name>A0A502CX56_9MICO</name>
<comment type="caution">
    <text evidence="6">The sequence shown here is derived from an EMBL/GenBank/DDBJ whole genome shotgun (WGS) entry which is preliminary data.</text>
</comment>
<sequence length="376" mass="41202">MLSAPLSVLLLNWRDLNHPEGGGSEKYLAEVAKGLASRGHRVTFRTAAYPGALPRETVDGVRYLRRGGRYSVYLRAIAAQAAGRHRADVVVDVQNGVPFLTPLVRSGTPVVNLVHHVHREQWPVVFGPAVARLGWWLESKVAPAVYRQSRYVAVSTSTKSELGELGVEGNRVTVIHNGTDAVADEHVRRHEHPVVMVLGRLVPQKRVDIAMHAVRDLARSHPDLELWVVGSGYWDTELHRVAAELGISDRVTFTGHVSEAEKHRLLAQAWVLALPSLKEGWGLVVVEAGVHGTPTVAFADAGGLNESVHDGETGLLVHGGQAEFTAALGGLLDDPQRRQLMSGRVVEWVTKFRWPETVALWERLLYAAAGHNKADH</sequence>
<evidence type="ECO:0000259" key="5">
    <source>
        <dbReference type="Pfam" id="PF13439"/>
    </source>
</evidence>